<evidence type="ECO:0000259" key="1">
    <source>
        <dbReference type="Pfam" id="PF05598"/>
    </source>
</evidence>
<dbReference type="InterPro" id="IPR008490">
    <property type="entry name" value="Transposase_InsH_N"/>
</dbReference>
<comment type="caution">
    <text evidence="2">The sequence shown here is derived from an EMBL/GenBank/DDBJ whole genome shotgun (WGS) entry which is preliminary data.</text>
</comment>
<name>A0ABV8V6W7_9GAMM</name>
<proteinExistence type="predicted"/>
<dbReference type="RefSeq" id="WP_353958684.1">
    <property type="nucleotide sequence ID" value="NZ_JAUFQG010000004.1"/>
</dbReference>
<keyword evidence="3" id="KW-1185">Reference proteome</keyword>
<organism evidence="2 3">
    <name type="scientific">Simiduia curdlanivorans</name>
    <dbReference type="NCBI Taxonomy" id="1492769"/>
    <lineage>
        <taxon>Bacteria</taxon>
        <taxon>Pseudomonadati</taxon>
        <taxon>Pseudomonadota</taxon>
        <taxon>Gammaproteobacteria</taxon>
        <taxon>Cellvibrionales</taxon>
        <taxon>Cellvibrionaceae</taxon>
        <taxon>Simiduia</taxon>
    </lineage>
</organism>
<dbReference type="EMBL" id="JBHSCX010000020">
    <property type="protein sequence ID" value="MFC4363637.1"/>
    <property type="molecule type" value="Genomic_DNA"/>
</dbReference>
<gene>
    <name evidence="2" type="ORF">ACFOX3_15080</name>
</gene>
<dbReference type="Proteomes" id="UP001595840">
    <property type="component" value="Unassembled WGS sequence"/>
</dbReference>
<accession>A0ABV8V6W7</accession>
<evidence type="ECO:0000313" key="3">
    <source>
        <dbReference type="Proteomes" id="UP001595840"/>
    </source>
</evidence>
<reference evidence="3" key="1">
    <citation type="journal article" date="2019" name="Int. J. Syst. Evol. Microbiol.">
        <title>The Global Catalogue of Microorganisms (GCM) 10K type strain sequencing project: providing services to taxonomists for standard genome sequencing and annotation.</title>
        <authorList>
            <consortium name="The Broad Institute Genomics Platform"/>
            <consortium name="The Broad Institute Genome Sequencing Center for Infectious Disease"/>
            <person name="Wu L."/>
            <person name="Ma J."/>
        </authorList>
    </citation>
    <scope>NUCLEOTIDE SEQUENCE [LARGE SCALE GENOMIC DNA]</scope>
    <source>
        <strain evidence="3">CECT 8570</strain>
    </source>
</reference>
<evidence type="ECO:0000313" key="2">
    <source>
        <dbReference type="EMBL" id="MFC4363637.1"/>
    </source>
</evidence>
<feature type="domain" description="Transposase InsH N-terminal" evidence="1">
    <location>
        <begin position="11"/>
        <end position="78"/>
    </location>
</feature>
<dbReference type="Pfam" id="PF05598">
    <property type="entry name" value="DUF772"/>
    <property type="match status" value="1"/>
</dbReference>
<sequence>MSIASTPCLPIRSISKNFSAVIKNKKVGRKAYPPALLLRVIFYAYYCGITFSRSIERSCKTGLKFMALAAGTTHHTTLYDVSGFCKYQLR</sequence>
<protein>
    <submittedName>
        <fullName evidence="2">Transposase</fullName>
    </submittedName>
</protein>